<evidence type="ECO:0000313" key="4">
    <source>
        <dbReference type="EMBL" id="MDB8738145.1"/>
    </source>
</evidence>
<gene>
    <name evidence="2" type="ORF">LIQ08_12500</name>
    <name evidence="4" type="ORF">PNU63_05030</name>
    <name evidence="3" type="ORF">PNW85_11305</name>
</gene>
<evidence type="ECO:0000313" key="5">
    <source>
        <dbReference type="Proteomes" id="UP001297370"/>
    </source>
</evidence>
<feature type="transmembrane region" description="Helical" evidence="1">
    <location>
        <begin position="20"/>
        <end position="38"/>
    </location>
</feature>
<dbReference type="Proteomes" id="UP001297370">
    <property type="component" value="Unassembled WGS sequence"/>
</dbReference>
<comment type="caution">
    <text evidence="2">The sequence shown here is derived from an EMBL/GenBank/DDBJ whole genome shotgun (WGS) entry which is preliminary data.</text>
</comment>
<protein>
    <submittedName>
        <fullName evidence="2">Uncharacterized protein</fullName>
    </submittedName>
</protein>
<evidence type="ECO:0000313" key="2">
    <source>
        <dbReference type="EMBL" id="MCB5619962.1"/>
    </source>
</evidence>
<dbReference type="Proteomes" id="UP001211731">
    <property type="component" value="Unassembled WGS sequence"/>
</dbReference>
<dbReference type="EMBL" id="JAJBOM010000018">
    <property type="protein sequence ID" value="MCB5619962.1"/>
    <property type="molecule type" value="Genomic_DNA"/>
</dbReference>
<proteinExistence type="predicted"/>
<keyword evidence="1" id="KW-0812">Transmembrane</keyword>
<feature type="transmembrane region" description="Helical" evidence="1">
    <location>
        <begin position="88"/>
        <end position="107"/>
    </location>
</feature>
<keyword evidence="1" id="KW-0472">Membrane</keyword>
<reference evidence="2" key="1">
    <citation type="submission" date="2021-10" db="EMBL/GenBank/DDBJ databases">
        <title>Collection of gut derived symbiotic bacterial strains cultured from healthy donors.</title>
        <authorList>
            <person name="Lin H."/>
            <person name="Littmann E."/>
            <person name="Claire K."/>
            <person name="Pamer E."/>
        </authorList>
    </citation>
    <scope>NUCLEOTIDE SEQUENCE</scope>
    <source>
        <strain evidence="2">MSK.23.18</strain>
    </source>
</reference>
<feature type="transmembrane region" description="Helical" evidence="1">
    <location>
        <begin position="113"/>
        <end position="132"/>
    </location>
</feature>
<dbReference type="AlphaFoldDB" id="A0AAJ1B6Y7"/>
<dbReference type="RefSeq" id="WP_226972123.1">
    <property type="nucleotide sequence ID" value="NZ_CYZG01000001.1"/>
</dbReference>
<dbReference type="Proteomes" id="UP001212160">
    <property type="component" value="Unassembled WGS sequence"/>
</dbReference>
<evidence type="ECO:0000256" key="1">
    <source>
        <dbReference type="SAM" id="Phobius"/>
    </source>
</evidence>
<name>A0AAJ1B6Y7_MEDGN</name>
<evidence type="ECO:0000313" key="3">
    <source>
        <dbReference type="EMBL" id="MDB8687256.1"/>
    </source>
</evidence>
<dbReference type="EMBL" id="JAQMLR010000003">
    <property type="protein sequence ID" value="MDB8738145.1"/>
    <property type="molecule type" value="Genomic_DNA"/>
</dbReference>
<accession>A0AAJ1B6Y7</accession>
<keyword evidence="1" id="KW-1133">Transmembrane helix</keyword>
<organism evidence="2 5">
    <name type="scientific">Mediterraneibacter gnavus</name>
    <name type="common">Ruminococcus gnavus</name>
    <dbReference type="NCBI Taxonomy" id="33038"/>
    <lineage>
        <taxon>Bacteria</taxon>
        <taxon>Bacillati</taxon>
        <taxon>Bacillota</taxon>
        <taxon>Clostridia</taxon>
        <taxon>Lachnospirales</taxon>
        <taxon>Lachnospiraceae</taxon>
        <taxon>Mediterraneibacter</taxon>
    </lineage>
</organism>
<sequence>MQNHAAGKKAAVRSYEKAGIQLSGMIVLSVGMLCGIFQKEVFHWILSDEMIIARAGDYLWMIVLLVLVKIPYRIRLLYLQGIGKEGQVFWITAAASVIFGVGAFAAAELLQLSGIYLMIILEYGLLGGIYRWQSKKV</sequence>
<dbReference type="EMBL" id="JAQMLA010000032">
    <property type="protein sequence ID" value="MDB8687256.1"/>
    <property type="molecule type" value="Genomic_DNA"/>
</dbReference>
<reference evidence="3" key="2">
    <citation type="submission" date="2023-01" db="EMBL/GenBank/DDBJ databases">
        <title>Human gut microbiome strain richness.</title>
        <authorList>
            <person name="Chen-Liaw A."/>
        </authorList>
    </citation>
    <scope>NUCLEOTIDE SEQUENCE</scope>
    <source>
        <strain evidence="4">1001217st1_A9_1001217B_191108</strain>
        <strain evidence="3">RTP21484st1_H11_RTP21484_190118</strain>
    </source>
</reference>